<sequence length="142" mass="16308">MARISRKGYGGLPHLTKSHQGGGRGPNYQKNASPVFCTIDRLELVMPRYAVRGGDVSLKCEHSVPLEQLYKVEWRKGENKIFQYIKGRKPPFRYFPTQGAVLNLIKNIRLLVPQDPICRPNNKQDNLNLATEKDQRLIHLRT</sequence>
<feature type="region of interest" description="Disordered" evidence="1">
    <location>
        <begin position="1"/>
        <end position="27"/>
    </location>
</feature>
<accession>A0A9P0FS34</accession>
<dbReference type="PANTHER" id="PTHR21261:SF3">
    <property type="entry name" value="BEATEN PATH VII"/>
    <property type="match status" value="1"/>
</dbReference>
<name>A0A9P0FS34_BRAAE</name>
<evidence type="ECO:0000313" key="2">
    <source>
        <dbReference type="EMBL" id="CAH0564820.1"/>
    </source>
</evidence>
<evidence type="ECO:0000256" key="1">
    <source>
        <dbReference type="SAM" id="MobiDB-lite"/>
    </source>
</evidence>
<protein>
    <submittedName>
        <fullName evidence="2">Uncharacterized protein</fullName>
    </submittedName>
</protein>
<organism evidence="2 3">
    <name type="scientific">Brassicogethes aeneus</name>
    <name type="common">Rape pollen beetle</name>
    <name type="synonym">Meligethes aeneus</name>
    <dbReference type="NCBI Taxonomy" id="1431903"/>
    <lineage>
        <taxon>Eukaryota</taxon>
        <taxon>Metazoa</taxon>
        <taxon>Ecdysozoa</taxon>
        <taxon>Arthropoda</taxon>
        <taxon>Hexapoda</taxon>
        <taxon>Insecta</taxon>
        <taxon>Pterygota</taxon>
        <taxon>Neoptera</taxon>
        <taxon>Endopterygota</taxon>
        <taxon>Coleoptera</taxon>
        <taxon>Polyphaga</taxon>
        <taxon>Cucujiformia</taxon>
        <taxon>Nitidulidae</taxon>
        <taxon>Meligethinae</taxon>
        <taxon>Brassicogethes</taxon>
    </lineage>
</organism>
<dbReference type="PANTHER" id="PTHR21261">
    <property type="entry name" value="BEAT PROTEIN"/>
    <property type="match status" value="1"/>
</dbReference>
<proteinExistence type="predicted"/>
<evidence type="ECO:0000313" key="3">
    <source>
        <dbReference type="Proteomes" id="UP001154078"/>
    </source>
</evidence>
<dbReference type="EMBL" id="OV121140">
    <property type="protein sequence ID" value="CAH0564820.1"/>
    <property type="molecule type" value="Genomic_DNA"/>
</dbReference>
<gene>
    <name evidence="2" type="ORF">MELIAE_LOCUS13276</name>
</gene>
<dbReference type="Proteomes" id="UP001154078">
    <property type="component" value="Chromosome 9"/>
</dbReference>
<keyword evidence="3" id="KW-1185">Reference proteome</keyword>
<dbReference type="OrthoDB" id="8915289at2759"/>
<dbReference type="AlphaFoldDB" id="A0A9P0FS34"/>
<reference evidence="2" key="1">
    <citation type="submission" date="2021-12" db="EMBL/GenBank/DDBJ databases">
        <authorList>
            <person name="King R."/>
        </authorList>
    </citation>
    <scope>NUCLEOTIDE SEQUENCE</scope>
</reference>